<dbReference type="PANTHER" id="PTHR46361:SF3">
    <property type="entry name" value="ELECTRON CARRIER_ PROTEIN DISULFIDE OXIDOREDUCTASE"/>
    <property type="match status" value="1"/>
</dbReference>
<dbReference type="EMBL" id="BBNY01000074">
    <property type="protein sequence ID" value="GAL90442.1"/>
    <property type="molecule type" value="Genomic_DNA"/>
</dbReference>
<evidence type="ECO:0000256" key="1">
    <source>
        <dbReference type="SAM" id="MobiDB-lite"/>
    </source>
</evidence>
<dbReference type="PANTHER" id="PTHR46361">
    <property type="entry name" value="ELECTRON CARRIER/ PROTEIN DISULFIDE OXIDOREDUCTASE"/>
    <property type="match status" value="1"/>
</dbReference>
<evidence type="ECO:0000259" key="3">
    <source>
        <dbReference type="Pfam" id="PF04784"/>
    </source>
</evidence>
<evidence type="ECO:0000313" key="4">
    <source>
        <dbReference type="EMBL" id="GAL90442.1"/>
    </source>
</evidence>
<feature type="chain" id="PRO_5001937728" evidence="2">
    <location>
        <begin position="22"/>
        <end position="295"/>
    </location>
</feature>
<comment type="caution">
    <text evidence="4">The sequence shown here is derived from an EMBL/GenBank/DDBJ whole genome shotgun (WGS) entry which is preliminary data.</text>
</comment>
<feature type="signal peptide" evidence="2">
    <location>
        <begin position="1"/>
        <end position="21"/>
    </location>
</feature>
<evidence type="ECO:0000313" key="5">
    <source>
        <dbReference type="Proteomes" id="UP000030184"/>
    </source>
</evidence>
<keyword evidence="2" id="KW-0732">Signal</keyword>
<dbReference type="InterPro" id="IPR006869">
    <property type="entry name" value="DUF547"/>
</dbReference>
<proteinExistence type="predicted"/>
<protein>
    <submittedName>
        <fullName evidence="4">Uncharacterized protein DUF547</fullName>
    </submittedName>
</protein>
<accession>A0A098LVJ0</accession>
<feature type="domain" description="DUF547" evidence="3">
    <location>
        <begin position="130"/>
        <end position="234"/>
    </location>
</feature>
<sequence length="295" mass="34072">MKLLSLIFFTCLVLSCSGTKSVVNNTKKPTPKPTPKTEGNGSVANSNTEVIKITDALHVPDSNEEIEIIEKPILNAEENVPEVFNHNILNNLLKAYVSEAGNVSYKDLKKNHKLLLSYIEQLGKNIPNNAWSKEEKLAYWINAYNAMTIDLILRHYPVKSIKDIKNPWQQRYWKLGEKWYNLDEIEHDILRKMNEPRIHFAIVCASYSCPKLQNEAFNASNLEAQLTNATNEFLSDPERNTISVNNLELSKIFQWFAKDFKQNGSLIDFLNRYSKVEISQNAKKRFKDYSWDLNE</sequence>
<dbReference type="Proteomes" id="UP000030184">
    <property type="component" value="Unassembled WGS sequence"/>
</dbReference>
<dbReference type="PROSITE" id="PS51257">
    <property type="entry name" value="PROKAR_LIPOPROTEIN"/>
    <property type="match status" value="1"/>
</dbReference>
<dbReference type="AlphaFoldDB" id="A0A098LVJ0"/>
<gene>
    <name evidence="4" type="ORF">JCM19538_207</name>
</gene>
<evidence type="ECO:0000256" key="2">
    <source>
        <dbReference type="SAM" id="SignalP"/>
    </source>
</evidence>
<reference evidence="5" key="1">
    <citation type="journal article" date="2014" name="Genome Announc.">
        <title>Draft Genome Sequence of Marine Flavobacterium Jejuia pallidilutea Strain 11shimoA1 and Pigmentation Mutants.</title>
        <authorList>
            <person name="Takatani N."/>
            <person name="Nakanishi M."/>
            <person name="Meirelles P."/>
            <person name="Mino S."/>
            <person name="Suda W."/>
            <person name="Oshima K."/>
            <person name="Hattori M."/>
            <person name="Ohkuma M."/>
            <person name="Hosokawa M."/>
            <person name="Miyashita K."/>
            <person name="Thompson F.L."/>
            <person name="Niwa A."/>
            <person name="Sawabe T."/>
            <person name="Sawabe T."/>
        </authorList>
    </citation>
    <scope>NUCLEOTIDE SEQUENCE [LARGE SCALE GENOMIC DNA]</scope>
    <source>
        <strain evidence="5">JCM 19538</strain>
    </source>
</reference>
<organism evidence="4 5">
    <name type="scientific">Jejuia pallidilutea</name>
    <dbReference type="NCBI Taxonomy" id="504487"/>
    <lineage>
        <taxon>Bacteria</taxon>
        <taxon>Pseudomonadati</taxon>
        <taxon>Bacteroidota</taxon>
        <taxon>Flavobacteriia</taxon>
        <taxon>Flavobacteriales</taxon>
        <taxon>Flavobacteriaceae</taxon>
        <taxon>Jejuia</taxon>
    </lineage>
</organism>
<feature type="region of interest" description="Disordered" evidence="1">
    <location>
        <begin position="23"/>
        <end position="45"/>
    </location>
</feature>
<dbReference type="OrthoDB" id="526867at2"/>
<keyword evidence="5" id="KW-1185">Reference proteome</keyword>
<dbReference type="Pfam" id="PF04784">
    <property type="entry name" value="DUF547"/>
    <property type="match status" value="1"/>
</dbReference>
<name>A0A098LVJ0_9FLAO</name>
<dbReference type="RefSeq" id="WP_081956217.1">
    <property type="nucleotide sequence ID" value="NZ_BBNR01000006.1"/>
</dbReference>